<name>A0AAV0T843_9STRA</name>
<sequence length="509" mass="54779">MLNEVECLVSEAFMDSEDFTASETSATKMEVEQPTTMIMENQDSSLKSSQEAQRSVLQTTLGIASSTASFMLFPYVVAGKAAVYATSTVVRVPIHLTNQVRASIVQSWTRSSHEHVDTDLFGEDLRSSTSTLSDVDNDNEQVMESFSFEKVTTEGEDYSEHGSGVVSQLLHLPVRLVHSSVSTVVAIPKQVATYSGRKLSGAVSTSHAFATSAIVASTGSVARTGMHVARGITHGAVSTASFTVSVISGAVGASVRTVSYAIPPSVSNAVWQGMDITGNASVNVLSHAIAVPSYRMLQALVPAVSNYFCEEDVVNETRTMVTMLVNLLGPQNAFYLLKRAYETINSDEAHDAFLLCRDVLHESLDGENYRQAGASASAATGLTTVMRTIKEAYSVLPSCDELLDATVLVADISDEVFDGVAHAVTKERDLDLRDESRFKYVNGGEEPCTQGLVKLTDTTFERQESTSSSEEEQSSLFESGLSLLTRACDSEEASSLFNTFGDFLDVLVT</sequence>
<evidence type="ECO:0000313" key="1">
    <source>
        <dbReference type="EMBL" id="CAI5716741.1"/>
    </source>
</evidence>
<evidence type="ECO:0008006" key="3">
    <source>
        <dbReference type="Google" id="ProtNLM"/>
    </source>
</evidence>
<comment type="caution">
    <text evidence="1">The sequence shown here is derived from an EMBL/GenBank/DDBJ whole genome shotgun (WGS) entry which is preliminary data.</text>
</comment>
<evidence type="ECO:0000313" key="2">
    <source>
        <dbReference type="Proteomes" id="UP001162029"/>
    </source>
</evidence>
<dbReference type="AlphaFoldDB" id="A0AAV0T843"/>
<accession>A0AAV0T843</accession>
<proteinExistence type="predicted"/>
<reference evidence="1" key="1">
    <citation type="submission" date="2022-12" db="EMBL/GenBank/DDBJ databases">
        <authorList>
            <person name="Webb A."/>
        </authorList>
    </citation>
    <scope>NUCLEOTIDE SEQUENCE</scope>
    <source>
        <strain evidence="1">Pd1</strain>
    </source>
</reference>
<dbReference type="Proteomes" id="UP001162029">
    <property type="component" value="Unassembled WGS sequence"/>
</dbReference>
<protein>
    <recommendedName>
        <fullName evidence="3">Transmembrane protein</fullName>
    </recommendedName>
</protein>
<keyword evidence="2" id="KW-1185">Reference proteome</keyword>
<organism evidence="1 2">
    <name type="scientific">Peronospora destructor</name>
    <dbReference type="NCBI Taxonomy" id="86335"/>
    <lineage>
        <taxon>Eukaryota</taxon>
        <taxon>Sar</taxon>
        <taxon>Stramenopiles</taxon>
        <taxon>Oomycota</taxon>
        <taxon>Peronosporomycetes</taxon>
        <taxon>Peronosporales</taxon>
        <taxon>Peronosporaceae</taxon>
        <taxon>Peronospora</taxon>
    </lineage>
</organism>
<gene>
    <name evidence="1" type="ORF">PDE001_LOCUS1559</name>
</gene>
<dbReference type="EMBL" id="CANTFM010000264">
    <property type="protein sequence ID" value="CAI5716741.1"/>
    <property type="molecule type" value="Genomic_DNA"/>
</dbReference>